<evidence type="ECO:0000313" key="4">
    <source>
        <dbReference type="Proteomes" id="UP001589709"/>
    </source>
</evidence>
<reference evidence="3 4" key="1">
    <citation type="submission" date="2024-09" db="EMBL/GenBank/DDBJ databases">
        <authorList>
            <person name="Sun Q."/>
            <person name="Mori K."/>
        </authorList>
    </citation>
    <scope>NUCLEOTIDE SEQUENCE [LARGE SCALE GENOMIC DNA]</scope>
    <source>
        <strain evidence="3 4">JCM 6917</strain>
    </source>
</reference>
<dbReference type="PANTHER" id="PTHR43707">
    <property type="entry name" value="HISTIDYL-TRNA SYNTHETASE"/>
    <property type="match status" value="1"/>
</dbReference>
<proteinExistence type="predicted"/>
<name>A0ABV5N6B1_9ACTN</name>
<dbReference type="InterPro" id="IPR045864">
    <property type="entry name" value="aa-tRNA-synth_II/BPL/LPL"/>
</dbReference>
<dbReference type="Pfam" id="PF13393">
    <property type="entry name" value="tRNA-synt_His"/>
    <property type="match status" value="1"/>
</dbReference>
<dbReference type="SUPFAM" id="SSF52954">
    <property type="entry name" value="Class II aaRS ABD-related"/>
    <property type="match status" value="1"/>
</dbReference>
<gene>
    <name evidence="3" type="ORF">ACFF45_24750</name>
</gene>
<dbReference type="Proteomes" id="UP001589709">
    <property type="component" value="Unassembled WGS sequence"/>
</dbReference>
<evidence type="ECO:0000313" key="3">
    <source>
        <dbReference type="EMBL" id="MFB9465828.1"/>
    </source>
</evidence>
<dbReference type="InterPro" id="IPR041715">
    <property type="entry name" value="HisRS-like_core"/>
</dbReference>
<comment type="caution">
    <text evidence="3">The sequence shown here is derived from an EMBL/GenBank/DDBJ whole genome shotgun (WGS) entry which is preliminary data.</text>
</comment>
<protein>
    <recommendedName>
        <fullName evidence="1">Histidyl-tRNA synthetase</fullName>
    </recommendedName>
</protein>
<organism evidence="3 4">
    <name type="scientific">Streptomyces cinereospinus</name>
    <dbReference type="NCBI Taxonomy" id="285561"/>
    <lineage>
        <taxon>Bacteria</taxon>
        <taxon>Bacillati</taxon>
        <taxon>Actinomycetota</taxon>
        <taxon>Actinomycetes</taxon>
        <taxon>Kitasatosporales</taxon>
        <taxon>Streptomycetaceae</taxon>
        <taxon>Streptomyces</taxon>
    </lineage>
</organism>
<evidence type="ECO:0000256" key="1">
    <source>
        <dbReference type="ARBA" id="ARBA00030619"/>
    </source>
</evidence>
<dbReference type="InterPro" id="IPR036621">
    <property type="entry name" value="Anticodon-bd_dom_sf"/>
</dbReference>
<keyword evidence="3" id="KW-0328">Glycosyltransferase</keyword>
<sequence>MDAWATPRGFADDVGPMAAGIFRAEAEFRSAASSFGFIPVQVSPVGYAATFEQFGTAATGRIFSFADLGGRELALTADSLVAVLRAIAGSGELRHGQPVRAAACVPVARYRHKRRRGWTQAVAVLCNEQDEVGADLTLLRLWTALLGGRAPGAGFRYCDFDMIDTLAEDEGLSLVQARTVLHQVRKEQPVADQRAMGFLRRYQELVALCEDSDAEQSLSAIDRAEPLLRSRTSHVRQVLRTAGGLGAATAFSMKWPRATEYGAGLSFTVHDSDGRMLGDGGGYHQVVHGLREDIQTCWSTAVSVELLAELVPESSMQQVHLLKVHGSADLDFFLAAASELRACGMQVIEHWRPGRLGRELKRMPRDELVWFALVGEREQANGSLTLQNTAVVGRTRQVPVRTSLADRLTGHVVAPRRPERKQA</sequence>
<keyword evidence="3" id="KW-0808">Transferase</keyword>
<dbReference type="Gene3D" id="3.40.50.800">
    <property type="entry name" value="Anticodon-binding domain"/>
    <property type="match status" value="1"/>
</dbReference>
<keyword evidence="4" id="KW-1185">Reference proteome</keyword>
<dbReference type="EMBL" id="JBHMCY010000054">
    <property type="protein sequence ID" value="MFB9465828.1"/>
    <property type="molecule type" value="Genomic_DNA"/>
</dbReference>
<dbReference type="RefSeq" id="WP_381348647.1">
    <property type="nucleotide sequence ID" value="NZ_JBHMCY010000054.1"/>
</dbReference>
<evidence type="ECO:0000259" key="2">
    <source>
        <dbReference type="Pfam" id="PF13393"/>
    </source>
</evidence>
<dbReference type="GO" id="GO:0016757">
    <property type="term" value="F:glycosyltransferase activity"/>
    <property type="evidence" value="ECO:0007669"/>
    <property type="project" value="UniProtKB-KW"/>
</dbReference>
<feature type="domain" description="Class II Histidinyl-tRNA synthetase (HisRS)-like catalytic core" evidence="2">
    <location>
        <begin position="13"/>
        <end position="290"/>
    </location>
</feature>
<dbReference type="InterPro" id="IPR004516">
    <property type="entry name" value="HisRS/HisZ"/>
</dbReference>
<dbReference type="PANTHER" id="PTHR43707:SF1">
    <property type="entry name" value="HISTIDINE--TRNA LIGASE, MITOCHONDRIAL-RELATED"/>
    <property type="match status" value="1"/>
</dbReference>
<dbReference type="SUPFAM" id="SSF55681">
    <property type="entry name" value="Class II aaRS and biotin synthetases"/>
    <property type="match status" value="1"/>
</dbReference>
<accession>A0ABV5N6B1</accession>
<dbReference type="Gene3D" id="3.30.930.10">
    <property type="entry name" value="Bira Bifunctional Protein, Domain 2"/>
    <property type="match status" value="1"/>
</dbReference>